<dbReference type="EMBL" id="BLLK01000047">
    <property type="protein sequence ID" value="GFH54522.1"/>
    <property type="molecule type" value="Genomic_DNA"/>
</dbReference>
<evidence type="ECO:0000256" key="4">
    <source>
        <dbReference type="RuleBase" id="RU364035"/>
    </source>
</evidence>
<keyword evidence="3 4" id="KW-0539">Nucleus</keyword>
<gene>
    <name evidence="5" type="ORF">CTEN210_10998</name>
</gene>
<keyword evidence="4" id="KW-0811">Translocation</keyword>
<name>A0AAD3CYE4_9STRA</name>
<accession>A0AAD3CYE4</accession>
<proteinExistence type="inferred from homology"/>
<keyword evidence="4" id="KW-0813">Transport</keyword>
<dbReference type="PANTHER" id="PTHR11225:SF4">
    <property type="entry name" value="NUCLEAR PORE COMPLEX PROTEIN NUP93"/>
    <property type="match status" value="1"/>
</dbReference>
<evidence type="ECO:0000256" key="2">
    <source>
        <dbReference type="ARBA" id="ARBA00010186"/>
    </source>
</evidence>
<evidence type="ECO:0000313" key="6">
    <source>
        <dbReference type="Proteomes" id="UP001054902"/>
    </source>
</evidence>
<keyword evidence="4" id="KW-0653">Protein transport</keyword>
<comment type="subcellular location">
    <subcellularLocation>
        <location evidence="1">Nucleus envelope</location>
    </subcellularLocation>
    <subcellularLocation>
        <location evidence="4">Nucleus</location>
        <location evidence="4">Nuclear pore complex</location>
    </subcellularLocation>
</comment>
<organism evidence="5 6">
    <name type="scientific">Chaetoceros tenuissimus</name>
    <dbReference type="NCBI Taxonomy" id="426638"/>
    <lineage>
        <taxon>Eukaryota</taxon>
        <taxon>Sar</taxon>
        <taxon>Stramenopiles</taxon>
        <taxon>Ochrophyta</taxon>
        <taxon>Bacillariophyta</taxon>
        <taxon>Coscinodiscophyceae</taxon>
        <taxon>Chaetocerotophycidae</taxon>
        <taxon>Chaetocerotales</taxon>
        <taxon>Chaetocerotaceae</taxon>
        <taxon>Chaetoceros</taxon>
    </lineage>
</organism>
<comment type="caution">
    <text evidence="5">The sequence shown here is derived from an EMBL/GenBank/DDBJ whole genome shotgun (WGS) entry which is preliminary data.</text>
</comment>
<keyword evidence="4" id="KW-0472">Membrane</keyword>
<dbReference type="GO" id="GO:0005643">
    <property type="term" value="C:nuclear pore"/>
    <property type="evidence" value="ECO:0007669"/>
    <property type="project" value="UniProtKB-SubCell"/>
</dbReference>
<protein>
    <recommendedName>
        <fullName evidence="4">Nuclear pore protein</fullName>
    </recommendedName>
</protein>
<dbReference type="GO" id="GO:0016973">
    <property type="term" value="P:poly(A)+ mRNA export from nucleus"/>
    <property type="evidence" value="ECO:0007669"/>
    <property type="project" value="TreeGrafter"/>
</dbReference>
<dbReference type="InterPro" id="IPR007231">
    <property type="entry name" value="Nucleoporin_int_Nup93/Nic96"/>
</dbReference>
<evidence type="ECO:0000256" key="3">
    <source>
        <dbReference type="ARBA" id="ARBA00023242"/>
    </source>
</evidence>
<dbReference type="GO" id="GO:0017056">
    <property type="term" value="F:structural constituent of nuclear pore"/>
    <property type="evidence" value="ECO:0007669"/>
    <property type="project" value="InterPro"/>
</dbReference>
<dbReference type="AlphaFoldDB" id="A0AAD3CYE4"/>
<keyword evidence="6" id="KW-1185">Reference proteome</keyword>
<dbReference type="PANTHER" id="PTHR11225">
    <property type="entry name" value="NUCLEAR PORE COMPLEX PROTEIN NUP93 NUCLEOPORIN NUP93 DEAD EYE PROTEIN"/>
    <property type="match status" value="1"/>
</dbReference>
<dbReference type="Pfam" id="PF04097">
    <property type="entry name" value="Nic96"/>
    <property type="match status" value="1"/>
</dbReference>
<dbReference type="GO" id="GO:0006606">
    <property type="term" value="P:protein import into nucleus"/>
    <property type="evidence" value="ECO:0007669"/>
    <property type="project" value="TreeGrafter"/>
</dbReference>
<comment type="similarity">
    <text evidence="2 4">Belongs to the nucleoporin interacting component (NIC) family.</text>
</comment>
<dbReference type="Proteomes" id="UP001054902">
    <property type="component" value="Unassembled WGS sequence"/>
</dbReference>
<keyword evidence="4" id="KW-0509">mRNA transport</keyword>
<sequence length="842" mass="92739">MEASALGMNAMPLANQGALFPANNINTNQQTSVDSMNIMSSVSNNQKGSKGHQFLSGAGIDSQSLFRRARDLQSKASKSPRNIKNLYSLGNAAANTSTNKPLNPNLHQSLAQTRADIIENIIMKQRIKTQEIVQEKIHARLQENFEQTLASLGHVVQSRTVPSSSKPSTSSFMDDDALVSQFPNVDIDWNSQVLLLHLNYMTTLYNNNSNNQISLESLLPLSQQLQHTQYQNAIAFFQTLAKYPSTIRGRCVASLEFLSEQYSIYIMNQVKNSLSTNDVSISNRGGMLGFIDSFVSMELGSNSTGQKEEIVWRLAYHALRCGDLECVKKIFLDASKEIQVDQKLLQFLEEATSGNSSGIDALLNVRNDVAVGVKELFSSAQMRMRGSVPGDNTTVYELAVLGLLTFTPFQQGTVEKTSEDYVFMALWNGVKTDKECEENVIALTDNIKHYGPSHFEDDLEQSSAQSGWVYATLLFLCQQIKSGLGYLAGKSSDGLCVAVHMGLALQENGIAISDFTKETKSTAAISSNYLAMLITAFARSMQTASPETSLDYLIHIPGAAQTGIVSKSGKPLSKTALNQISRLILDTKAFSVIGGSVAQDGSRLATGALDKFFGGTQVSEIIGVVAEQSMREGKIADAAELLSLAGRYSDLLSVLNRQLSSMLVNDNEKERFFWKSAAEQFMQTYLTNGQTHVLKVLEKERNLSLGNTFQMLLNLMSFFDRCKDKKWKSAWELVDTLGILPTSDGDISSKVDSFNNLSTSIQHVFHHIILQSMQALYEQHIELKSSLGMIHQEPNSGVGAIEQRLLEVRNRARLLATFSGLIPLHCGVDFKAEIGRMEAYMV</sequence>
<evidence type="ECO:0000313" key="5">
    <source>
        <dbReference type="EMBL" id="GFH54522.1"/>
    </source>
</evidence>
<keyword evidence="4" id="KW-0906">Nuclear pore complex</keyword>
<evidence type="ECO:0000256" key="1">
    <source>
        <dbReference type="ARBA" id="ARBA00004259"/>
    </source>
</evidence>
<reference evidence="5 6" key="1">
    <citation type="journal article" date="2021" name="Sci. Rep.">
        <title>The genome of the diatom Chaetoceros tenuissimus carries an ancient integrated fragment of an extant virus.</title>
        <authorList>
            <person name="Hongo Y."/>
            <person name="Kimura K."/>
            <person name="Takaki Y."/>
            <person name="Yoshida Y."/>
            <person name="Baba S."/>
            <person name="Kobayashi G."/>
            <person name="Nagasaki K."/>
            <person name="Hano T."/>
            <person name="Tomaru Y."/>
        </authorList>
    </citation>
    <scope>NUCLEOTIDE SEQUENCE [LARGE SCALE GENOMIC DNA]</scope>
    <source>
        <strain evidence="5 6">NIES-3715</strain>
    </source>
</reference>